<evidence type="ECO:0000256" key="8">
    <source>
        <dbReference type="SAM" id="MobiDB-lite"/>
    </source>
</evidence>
<keyword evidence="5 9" id="KW-1133">Transmembrane helix</keyword>
<evidence type="ECO:0000256" key="9">
    <source>
        <dbReference type="SAM" id="Phobius"/>
    </source>
</evidence>
<dbReference type="GO" id="GO:0008514">
    <property type="term" value="F:organic anion transmembrane transporter activity"/>
    <property type="evidence" value="ECO:0007669"/>
    <property type="project" value="UniProtKB-ARBA"/>
</dbReference>
<evidence type="ECO:0000256" key="4">
    <source>
        <dbReference type="ARBA" id="ARBA00022692"/>
    </source>
</evidence>
<dbReference type="PANTHER" id="PTHR10283:SF82">
    <property type="entry name" value="SOLUTE CARRIER FAMILY 13 MEMBER 2"/>
    <property type="match status" value="1"/>
</dbReference>
<dbReference type="OrthoDB" id="9766267at2"/>
<organism evidence="10 11">
    <name type="scientific">Actinomyces howellii</name>
    <dbReference type="NCBI Taxonomy" id="52771"/>
    <lineage>
        <taxon>Bacteria</taxon>
        <taxon>Bacillati</taxon>
        <taxon>Actinomycetota</taxon>
        <taxon>Actinomycetes</taxon>
        <taxon>Actinomycetales</taxon>
        <taxon>Actinomycetaceae</taxon>
        <taxon>Actinomyces</taxon>
    </lineage>
</organism>
<dbReference type="KEGG" id="ahw:NCTC11636_01849"/>
<dbReference type="EMBL" id="LR134350">
    <property type="protein sequence ID" value="VEG29044.1"/>
    <property type="molecule type" value="Genomic_DNA"/>
</dbReference>
<dbReference type="AlphaFoldDB" id="A0A448HI60"/>
<dbReference type="GO" id="GO:0005886">
    <property type="term" value="C:plasma membrane"/>
    <property type="evidence" value="ECO:0007669"/>
    <property type="project" value="TreeGrafter"/>
</dbReference>
<name>A0A448HI60_9ACTO</name>
<dbReference type="RefSeq" id="WP_126382857.1">
    <property type="nucleotide sequence ID" value="NZ_LR134350.1"/>
</dbReference>
<feature type="transmembrane region" description="Helical" evidence="9">
    <location>
        <begin position="336"/>
        <end position="357"/>
    </location>
</feature>
<evidence type="ECO:0000313" key="10">
    <source>
        <dbReference type="EMBL" id="VEG29044.1"/>
    </source>
</evidence>
<evidence type="ECO:0000256" key="3">
    <source>
        <dbReference type="ARBA" id="ARBA00020150"/>
    </source>
</evidence>
<proteinExistence type="inferred from homology"/>
<feature type="transmembrane region" description="Helical" evidence="9">
    <location>
        <begin position="461"/>
        <end position="482"/>
    </location>
</feature>
<gene>
    <name evidence="10" type="primary">sdcS_2</name>
    <name evidence="10" type="ORF">NCTC11636_01849</name>
</gene>
<feature type="transmembrane region" description="Helical" evidence="9">
    <location>
        <begin position="69"/>
        <end position="88"/>
    </location>
</feature>
<feature type="transmembrane region" description="Helical" evidence="9">
    <location>
        <begin position="163"/>
        <end position="179"/>
    </location>
</feature>
<keyword evidence="6 9" id="KW-0472">Membrane</keyword>
<feature type="transmembrane region" description="Helical" evidence="9">
    <location>
        <begin position="31"/>
        <end position="49"/>
    </location>
</feature>
<accession>A0A448HI60</accession>
<dbReference type="Pfam" id="PF00939">
    <property type="entry name" value="Na_sulph_symp"/>
    <property type="match status" value="1"/>
</dbReference>
<evidence type="ECO:0000256" key="6">
    <source>
        <dbReference type="ARBA" id="ARBA00023136"/>
    </source>
</evidence>
<feature type="transmembrane region" description="Helical" evidence="9">
    <location>
        <begin position="125"/>
        <end position="142"/>
    </location>
</feature>
<comment type="subcellular location">
    <subcellularLocation>
        <location evidence="1">Membrane</location>
        <topology evidence="1">Multi-pass membrane protein</topology>
    </subcellularLocation>
</comment>
<keyword evidence="4 9" id="KW-0812">Transmembrane</keyword>
<keyword evidence="11" id="KW-1185">Reference proteome</keyword>
<evidence type="ECO:0000313" key="11">
    <source>
        <dbReference type="Proteomes" id="UP000266895"/>
    </source>
</evidence>
<dbReference type="GO" id="GO:1905039">
    <property type="term" value="P:carboxylic acid transmembrane transport"/>
    <property type="evidence" value="ECO:0007669"/>
    <property type="project" value="UniProtKB-ARBA"/>
</dbReference>
<protein>
    <recommendedName>
        <fullName evidence="3">Sodium-dependent dicarboxylate transporter SdcS</fullName>
    </recommendedName>
    <alternativeName>
        <fullName evidence="7">Na(+)/dicarboxylate symporter</fullName>
    </alternativeName>
</protein>
<sequence length="530" mass="55206">MSTPITHTSTSVAPATSQPPPDARTRTRRTVGIVAGLALAALVFVAFPADGIEEVVAASGASAAAEAGYSDLGLRVVAAAAVLLGVWWMTEAIPLAATALLPMVIFPAFQVAAFKEVAAPYASDTIYLFMGGFMLALAMQRWNLHRRIALGVVLLVGTRPRRLVLGFMVATGFLSMWVSNTATAVVMLPIGLSVLNLVSGLIGGAERVRRLSTGLMLGIAYAASIGSVATIIGTPPNALLVAYLDEAHGIKIGFGQWMLVGLPLAAVFMALAWWLIVYVLFAPEVDEIPGGRELIVGQWRELGPMSRGEMSVAAVFLVAAASWVFVPLLLDYTGSALTISDSLIAMAAAVALFLLPAGTGRGVRLLDWRTANELPWDVLLLFGGGLALSQMFTKLGLSIWIGEQAKSLGALPTVAIVATVTALVIFLTEITSNTATAAAFLPIMGGVALGIGLTSNNPMNMLLLVLPVALAATFAFMLPVATPPNAVAYSSGCIEMGDMVRTGIWLNLAGVVLITAVVLLVAVPVFGLSL</sequence>
<evidence type="ECO:0000256" key="5">
    <source>
        <dbReference type="ARBA" id="ARBA00022989"/>
    </source>
</evidence>
<dbReference type="Proteomes" id="UP000266895">
    <property type="component" value="Chromosome"/>
</dbReference>
<feature type="transmembrane region" description="Helical" evidence="9">
    <location>
        <begin position="95"/>
        <end position="113"/>
    </location>
</feature>
<feature type="transmembrane region" description="Helical" evidence="9">
    <location>
        <begin position="310"/>
        <end position="330"/>
    </location>
</feature>
<feature type="transmembrane region" description="Helical" evidence="9">
    <location>
        <begin position="378"/>
        <end position="401"/>
    </location>
</feature>
<feature type="transmembrane region" description="Helical" evidence="9">
    <location>
        <begin position="503"/>
        <end position="527"/>
    </location>
</feature>
<feature type="transmembrane region" description="Helical" evidence="9">
    <location>
        <begin position="185"/>
        <end position="203"/>
    </location>
</feature>
<evidence type="ECO:0000256" key="7">
    <source>
        <dbReference type="ARBA" id="ARBA00031174"/>
    </source>
</evidence>
<feature type="transmembrane region" description="Helical" evidence="9">
    <location>
        <begin position="254"/>
        <end position="281"/>
    </location>
</feature>
<dbReference type="NCBIfam" id="TIGR00785">
    <property type="entry name" value="dass"/>
    <property type="match status" value="1"/>
</dbReference>
<feature type="transmembrane region" description="Helical" evidence="9">
    <location>
        <begin position="435"/>
        <end position="455"/>
    </location>
</feature>
<dbReference type="InterPro" id="IPR001898">
    <property type="entry name" value="SLC13A/DASS"/>
</dbReference>
<feature type="transmembrane region" description="Helical" evidence="9">
    <location>
        <begin position="215"/>
        <end position="234"/>
    </location>
</feature>
<evidence type="ECO:0000256" key="1">
    <source>
        <dbReference type="ARBA" id="ARBA00004141"/>
    </source>
</evidence>
<reference evidence="10 11" key="1">
    <citation type="submission" date="2018-12" db="EMBL/GenBank/DDBJ databases">
        <authorList>
            <consortium name="Pathogen Informatics"/>
        </authorList>
    </citation>
    <scope>NUCLEOTIDE SEQUENCE [LARGE SCALE GENOMIC DNA]</scope>
    <source>
        <strain evidence="10 11">NCTC11636</strain>
    </source>
</reference>
<feature type="transmembrane region" description="Helical" evidence="9">
    <location>
        <begin position="407"/>
        <end position="428"/>
    </location>
</feature>
<feature type="region of interest" description="Disordered" evidence="8">
    <location>
        <begin position="1"/>
        <end position="26"/>
    </location>
</feature>
<dbReference type="PANTHER" id="PTHR10283">
    <property type="entry name" value="SOLUTE CARRIER FAMILY 13 MEMBER"/>
    <property type="match status" value="1"/>
</dbReference>
<feature type="compositionally biased region" description="Polar residues" evidence="8">
    <location>
        <begin position="1"/>
        <end position="16"/>
    </location>
</feature>
<comment type="similarity">
    <text evidence="2">Belongs to the SLC13A/DASS transporter (TC 2.A.47) family. NADC subfamily.</text>
</comment>
<evidence type="ECO:0000256" key="2">
    <source>
        <dbReference type="ARBA" id="ARBA00006772"/>
    </source>
</evidence>